<reference evidence="10 11" key="1">
    <citation type="journal article" date="2018" name="Genome Biol. Evol.">
        <title>Multiple Roots of Fruiting Body Formation in Amoebozoa.</title>
        <authorList>
            <person name="Hillmann F."/>
            <person name="Forbes G."/>
            <person name="Novohradska S."/>
            <person name="Ferling I."/>
            <person name="Riege K."/>
            <person name="Groth M."/>
            <person name="Westermann M."/>
            <person name="Marz M."/>
            <person name="Spaller T."/>
            <person name="Winckler T."/>
            <person name="Schaap P."/>
            <person name="Glockner G."/>
        </authorList>
    </citation>
    <scope>NUCLEOTIDE SEQUENCE [LARGE SCALE GENOMIC DNA]</scope>
    <source>
        <strain evidence="10 11">Jena</strain>
    </source>
</reference>
<dbReference type="GO" id="GO:0005737">
    <property type="term" value="C:cytoplasm"/>
    <property type="evidence" value="ECO:0007669"/>
    <property type="project" value="UniProtKB-SubCell"/>
</dbReference>
<keyword evidence="11" id="KW-1185">Reference proteome</keyword>
<dbReference type="GO" id="GO:0008023">
    <property type="term" value="C:transcription elongation factor complex"/>
    <property type="evidence" value="ECO:0007669"/>
    <property type="project" value="TreeGrafter"/>
</dbReference>
<evidence type="ECO:0000256" key="6">
    <source>
        <dbReference type="ARBA" id="ARBA00022490"/>
    </source>
</evidence>
<gene>
    <name evidence="10" type="ORF">PROFUN_00259</name>
</gene>
<proteinExistence type="inferred from homology"/>
<dbReference type="Gene3D" id="3.40.50.300">
    <property type="entry name" value="P-loop containing nucleotide triphosphate hydrolases"/>
    <property type="match status" value="1"/>
</dbReference>
<evidence type="ECO:0000313" key="10">
    <source>
        <dbReference type="EMBL" id="PRP88791.1"/>
    </source>
</evidence>
<organism evidence="10 11">
    <name type="scientific">Planoprotostelium fungivorum</name>
    <dbReference type="NCBI Taxonomy" id="1890364"/>
    <lineage>
        <taxon>Eukaryota</taxon>
        <taxon>Amoebozoa</taxon>
        <taxon>Evosea</taxon>
        <taxon>Variosea</taxon>
        <taxon>Cavosteliida</taxon>
        <taxon>Cavosteliaceae</taxon>
        <taxon>Planoprotostelium</taxon>
    </lineage>
</organism>
<dbReference type="OrthoDB" id="289162at2759"/>
<evidence type="ECO:0000256" key="3">
    <source>
        <dbReference type="ARBA" id="ARBA00005043"/>
    </source>
</evidence>
<evidence type="ECO:0000256" key="2">
    <source>
        <dbReference type="ARBA" id="ARBA00004496"/>
    </source>
</evidence>
<sequence>MSRFVRPSKNVPPPQQLSSVSSFRPVAVRKPNAGLPPGCRPSVQNGQLLNRHPFLDSHSQLLGGGLSVGTITIVEEDRNSSYYLALLKYFIAEGLAVDHEGLVYTSQRQFVSRLPKNLTAEYEKEKEEEEKRKAGGEINKTETPSLTIAWQYEKYLNKDAGVVAHKSGSLKGASVKSFCHSFDLGKSMRDEYMSSKKMKTVDPCELSREDVYQSLLDSISSIIEKEYSTDGKVMKQPNILRIGIHSLCCPSYGPINERSLLLFLHRLKGLLRHSLAVCMITLPSHIIGPHLTKSVHLYSDTLLSVSSFESAVGQVSSAFDEYDGQLVIKKLLRINSLVAHTPETLHYVFKMKRRKLLIEILTLGPEESRSTKEKEKEEAGAERMAAANISSVACAPAPSKRKDLEF</sequence>
<dbReference type="GO" id="GO:0002098">
    <property type="term" value="P:tRNA wobble uridine modification"/>
    <property type="evidence" value="ECO:0007669"/>
    <property type="project" value="InterPro"/>
</dbReference>
<feature type="region of interest" description="Disordered" evidence="9">
    <location>
        <begin position="1"/>
        <end position="22"/>
    </location>
</feature>
<evidence type="ECO:0000256" key="7">
    <source>
        <dbReference type="ARBA" id="ARBA00022694"/>
    </source>
</evidence>
<evidence type="ECO:0000256" key="1">
    <source>
        <dbReference type="ARBA" id="ARBA00004123"/>
    </source>
</evidence>
<dbReference type="InterPro" id="IPR008728">
    <property type="entry name" value="Elongator_complex_protein_4"/>
</dbReference>
<name>A0A2P6NXV1_9EUKA</name>
<dbReference type="FunCoup" id="A0A2P6NXV1">
    <property type="interactions" value="656"/>
</dbReference>
<evidence type="ECO:0000256" key="5">
    <source>
        <dbReference type="ARBA" id="ARBA00020265"/>
    </source>
</evidence>
<evidence type="ECO:0000256" key="8">
    <source>
        <dbReference type="ARBA" id="ARBA00023242"/>
    </source>
</evidence>
<keyword evidence="7" id="KW-0819">tRNA processing</keyword>
<comment type="pathway">
    <text evidence="3">tRNA modification; 5-methoxycarbonylmethyl-2-thiouridine-tRNA biosynthesis.</text>
</comment>
<dbReference type="UniPathway" id="UPA00988"/>
<evidence type="ECO:0000313" key="11">
    <source>
        <dbReference type="Proteomes" id="UP000241769"/>
    </source>
</evidence>
<dbReference type="EMBL" id="MDYQ01000007">
    <property type="protein sequence ID" value="PRP88791.1"/>
    <property type="molecule type" value="Genomic_DNA"/>
</dbReference>
<evidence type="ECO:0000256" key="9">
    <source>
        <dbReference type="SAM" id="MobiDB-lite"/>
    </source>
</evidence>
<dbReference type="InterPro" id="IPR027417">
    <property type="entry name" value="P-loop_NTPase"/>
</dbReference>
<comment type="subcellular location">
    <subcellularLocation>
        <location evidence="2">Cytoplasm</location>
    </subcellularLocation>
    <subcellularLocation>
        <location evidence="1">Nucleus</location>
    </subcellularLocation>
</comment>
<evidence type="ECO:0000256" key="4">
    <source>
        <dbReference type="ARBA" id="ARBA00007573"/>
    </source>
</evidence>
<dbReference type="Pfam" id="PF05625">
    <property type="entry name" value="PAXNEB"/>
    <property type="match status" value="1"/>
</dbReference>
<keyword evidence="8" id="KW-0539">Nucleus</keyword>
<dbReference type="PANTHER" id="PTHR12896">
    <property type="entry name" value="PAX6 NEIGHBOR PROTEIN PAXNEB"/>
    <property type="match status" value="1"/>
</dbReference>
<dbReference type="CDD" id="cd19494">
    <property type="entry name" value="Elp4"/>
    <property type="match status" value="1"/>
</dbReference>
<accession>A0A2P6NXV1</accession>
<dbReference type="AlphaFoldDB" id="A0A2P6NXV1"/>
<dbReference type="InParanoid" id="A0A2P6NXV1"/>
<dbReference type="STRING" id="1890364.A0A2P6NXV1"/>
<protein>
    <recommendedName>
        <fullName evidence="5">Elongator complex protein 4</fullName>
    </recommendedName>
</protein>
<dbReference type="PANTHER" id="PTHR12896:SF1">
    <property type="entry name" value="ELONGATOR COMPLEX PROTEIN 4"/>
    <property type="match status" value="1"/>
</dbReference>
<dbReference type="GO" id="GO:0033588">
    <property type="term" value="C:elongator holoenzyme complex"/>
    <property type="evidence" value="ECO:0007669"/>
    <property type="project" value="InterPro"/>
</dbReference>
<dbReference type="Proteomes" id="UP000241769">
    <property type="component" value="Unassembled WGS sequence"/>
</dbReference>
<keyword evidence="6" id="KW-0963">Cytoplasm</keyword>
<comment type="caution">
    <text evidence="10">The sequence shown here is derived from an EMBL/GenBank/DDBJ whole genome shotgun (WGS) entry which is preliminary data.</text>
</comment>
<comment type="similarity">
    <text evidence="4">Belongs to the ELP4 family.</text>
</comment>